<evidence type="ECO:0000256" key="3">
    <source>
        <dbReference type="ARBA" id="ARBA00007812"/>
    </source>
</evidence>
<keyword evidence="16" id="KW-1185">Reference proteome</keyword>
<dbReference type="InterPro" id="IPR012001">
    <property type="entry name" value="Thiamin_PyroP_enz_TPP-bd_dom"/>
</dbReference>
<dbReference type="InterPro" id="IPR012846">
    <property type="entry name" value="Acetolactate_synth_lsu"/>
</dbReference>
<keyword evidence="6 11" id="KW-0808">Transferase</keyword>
<dbReference type="InterPro" id="IPR039368">
    <property type="entry name" value="AHAS_TPP"/>
</dbReference>
<dbReference type="Gene3D" id="3.40.50.1220">
    <property type="entry name" value="TPP-binding domain"/>
    <property type="match status" value="1"/>
</dbReference>
<keyword evidence="10 11" id="KW-0100">Branched-chain amino acid biosynthesis</keyword>
<keyword evidence="5 11" id="KW-0028">Amino-acid biosynthesis</keyword>
<evidence type="ECO:0000313" key="15">
    <source>
        <dbReference type="EMBL" id="MBB5225612.1"/>
    </source>
</evidence>
<dbReference type="Pfam" id="PF02776">
    <property type="entry name" value="TPP_enzyme_N"/>
    <property type="match status" value="1"/>
</dbReference>
<evidence type="ECO:0000259" key="14">
    <source>
        <dbReference type="Pfam" id="PF02776"/>
    </source>
</evidence>
<dbReference type="GO" id="GO:0003984">
    <property type="term" value="F:acetolactate synthase activity"/>
    <property type="evidence" value="ECO:0007669"/>
    <property type="project" value="UniProtKB-EC"/>
</dbReference>
<evidence type="ECO:0000313" key="16">
    <source>
        <dbReference type="Proteomes" id="UP000518887"/>
    </source>
</evidence>
<accession>A0A7W8G8C0</accession>
<dbReference type="GO" id="GO:0000287">
    <property type="term" value="F:magnesium ion binding"/>
    <property type="evidence" value="ECO:0007669"/>
    <property type="project" value="UniProtKB-UniRule"/>
</dbReference>
<comment type="cofactor">
    <cofactor evidence="11">
        <name>thiamine diphosphate</name>
        <dbReference type="ChEBI" id="CHEBI:58937"/>
    </cofactor>
    <text evidence="11">Binds 1 thiamine pyrophosphate per subunit.</text>
</comment>
<dbReference type="CDD" id="cd02015">
    <property type="entry name" value="TPP_AHAS"/>
    <property type="match status" value="1"/>
</dbReference>
<dbReference type="Pfam" id="PF02775">
    <property type="entry name" value="TPP_enzyme_C"/>
    <property type="match status" value="1"/>
</dbReference>
<comment type="pathway">
    <text evidence="2 11">Amino-acid biosynthesis; L-valine biosynthesis; L-valine from pyruvate: step 1/4.</text>
</comment>
<dbReference type="UniPathway" id="UPA00049">
    <property type="reaction ID" value="UER00059"/>
</dbReference>
<evidence type="ECO:0000256" key="2">
    <source>
        <dbReference type="ARBA" id="ARBA00005025"/>
    </source>
</evidence>
<feature type="domain" description="Thiamine pyrophosphate enzyme TPP-binding" evidence="13">
    <location>
        <begin position="417"/>
        <end position="560"/>
    </location>
</feature>
<dbReference type="NCBIfam" id="TIGR00118">
    <property type="entry name" value="acolac_lg"/>
    <property type="match status" value="1"/>
</dbReference>
<sequence length="585" mass="63201">MAQLTGSQIIINLLRQNGINVAFGLPGGMILPLYNELFVSNFKHVLVRQEQAAGFMAQGVARVTGKAAVCMATSGPGAMNLLTAVADARSDSIPLVAFTGQVNTNLIGTDAFQEADTFGLSFPITKHSVMVKSAKELLTAVPLAFAIAESGRPGPVLIDVPRNVQTELCEVPEDFDTSFKRIYDEYLSHSVRNKTKAEDLPAVIDNIVSLLSKAKKPVLYIGGGCNSPKASERIREFLKVYDIPVISSLMGLGVVRRDSPSFLGMVGMHGTFVSGKAAYESDLVIAAGSRFDDRAAGVPNGFCPNAKIIHIDIDAAEINKILSSSISFVSDTAEAFEKINSALKNADLSENKNERAQWLKACVELKKQEKIELEMSCNAADCCGAKTCGKKDGANFRNPREFIQNLPSGDDIIVTTDVGQHQMWAAQYFDVQRPRQFLTSGSLGTMGFGLPTALGAAFAEPEKRIICISGDGSILMNIQELATMAENKLNVTVIVLENGALGMVRQQQEYLFNKHYSASTFASNPDLLKIAEGFGIKAIDADADPDWEKKAFSVKGPVFVRTRIARCENVLPFVKGGSLNIESLR</sequence>
<dbReference type="UniPathway" id="UPA00047">
    <property type="reaction ID" value="UER00055"/>
</dbReference>
<dbReference type="Proteomes" id="UP000518887">
    <property type="component" value="Unassembled WGS sequence"/>
</dbReference>
<comment type="caution">
    <text evidence="15">The sequence shown here is derived from an EMBL/GenBank/DDBJ whole genome shotgun (WGS) entry which is preliminary data.</text>
</comment>
<dbReference type="GO" id="GO:0030976">
    <property type="term" value="F:thiamine pyrophosphate binding"/>
    <property type="evidence" value="ECO:0007669"/>
    <property type="project" value="UniProtKB-UniRule"/>
</dbReference>
<keyword evidence="7 11" id="KW-0479">Metal-binding</keyword>
<comment type="pathway">
    <text evidence="1 11">Amino-acid biosynthesis; L-isoleucine biosynthesis; L-isoleucine from 2-oxobutanoate: step 1/4.</text>
</comment>
<dbReference type="GO" id="GO:0009097">
    <property type="term" value="P:isoleucine biosynthetic process"/>
    <property type="evidence" value="ECO:0007669"/>
    <property type="project" value="UniProtKB-UniPathway"/>
</dbReference>
<dbReference type="InterPro" id="IPR029035">
    <property type="entry name" value="DHS-like_NAD/FAD-binding_dom"/>
</dbReference>
<evidence type="ECO:0000256" key="9">
    <source>
        <dbReference type="ARBA" id="ARBA00023052"/>
    </source>
</evidence>
<dbReference type="InterPro" id="IPR045229">
    <property type="entry name" value="TPP_enz"/>
</dbReference>
<dbReference type="AlphaFoldDB" id="A0A7W8G8C0"/>
<comment type="cofactor">
    <cofactor evidence="11">
        <name>Mg(2+)</name>
        <dbReference type="ChEBI" id="CHEBI:18420"/>
    </cofactor>
    <text evidence="11">Binds 1 Mg(2+) ion per subunit.</text>
</comment>
<dbReference type="CDD" id="cd07035">
    <property type="entry name" value="TPP_PYR_POX_like"/>
    <property type="match status" value="1"/>
</dbReference>
<dbReference type="RefSeq" id="WP_184658069.1">
    <property type="nucleotide sequence ID" value="NZ_CP031518.1"/>
</dbReference>
<feature type="domain" description="Thiamine pyrophosphate enzyme central" evidence="12">
    <location>
        <begin position="204"/>
        <end position="338"/>
    </location>
</feature>
<dbReference type="PANTHER" id="PTHR18968:SF170">
    <property type="entry name" value="ACETOLACTATE SYNTHASE ISOZYME 1 LARGE SUBUNIT"/>
    <property type="match status" value="1"/>
</dbReference>
<evidence type="ECO:0000256" key="5">
    <source>
        <dbReference type="ARBA" id="ARBA00022605"/>
    </source>
</evidence>
<evidence type="ECO:0000259" key="13">
    <source>
        <dbReference type="Pfam" id="PF02775"/>
    </source>
</evidence>
<evidence type="ECO:0000256" key="4">
    <source>
        <dbReference type="ARBA" id="ARBA00013145"/>
    </source>
</evidence>
<comment type="catalytic activity">
    <reaction evidence="11">
        <text>2 pyruvate + H(+) = (2S)-2-acetolactate + CO2</text>
        <dbReference type="Rhea" id="RHEA:25249"/>
        <dbReference type="ChEBI" id="CHEBI:15361"/>
        <dbReference type="ChEBI" id="CHEBI:15378"/>
        <dbReference type="ChEBI" id="CHEBI:16526"/>
        <dbReference type="ChEBI" id="CHEBI:58476"/>
        <dbReference type="EC" id="2.2.1.6"/>
    </reaction>
</comment>
<keyword evidence="9 11" id="KW-0786">Thiamine pyrophosphate</keyword>
<evidence type="ECO:0000256" key="6">
    <source>
        <dbReference type="ARBA" id="ARBA00022679"/>
    </source>
</evidence>
<dbReference type="InterPro" id="IPR012000">
    <property type="entry name" value="Thiamin_PyroP_enz_cen_dom"/>
</dbReference>
<gene>
    <name evidence="15" type="ORF">HNP76_000969</name>
</gene>
<organism evidence="15 16">
    <name type="scientific">Treponema ruminis</name>
    <dbReference type="NCBI Taxonomy" id="744515"/>
    <lineage>
        <taxon>Bacteria</taxon>
        <taxon>Pseudomonadati</taxon>
        <taxon>Spirochaetota</taxon>
        <taxon>Spirochaetia</taxon>
        <taxon>Spirochaetales</taxon>
        <taxon>Treponemataceae</taxon>
        <taxon>Treponema</taxon>
    </lineage>
</organism>
<dbReference type="GO" id="GO:0005948">
    <property type="term" value="C:acetolactate synthase complex"/>
    <property type="evidence" value="ECO:0007669"/>
    <property type="project" value="TreeGrafter"/>
</dbReference>
<evidence type="ECO:0000256" key="1">
    <source>
        <dbReference type="ARBA" id="ARBA00004974"/>
    </source>
</evidence>
<dbReference type="GO" id="GO:0050660">
    <property type="term" value="F:flavin adenine dinucleotide binding"/>
    <property type="evidence" value="ECO:0007669"/>
    <property type="project" value="InterPro"/>
</dbReference>
<dbReference type="PANTHER" id="PTHR18968">
    <property type="entry name" value="THIAMINE PYROPHOSPHATE ENZYMES"/>
    <property type="match status" value="1"/>
</dbReference>
<dbReference type="InterPro" id="IPR029061">
    <property type="entry name" value="THDP-binding"/>
</dbReference>
<dbReference type="EC" id="2.2.1.6" evidence="4 11"/>
<dbReference type="FunFam" id="3.40.50.1220:FF:000008">
    <property type="entry name" value="Acetolactate synthase"/>
    <property type="match status" value="1"/>
</dbReference>
<comment type="similarity">
    <text evidence="3 11">Belongs to the TPP enzyme family.</text>
</comment>
<proteinExistence type="inferred from homology"/>
<dbReference type="Pfam" id="PF00205">
    <property type="entry name" value="TPP_enzyme_M"/>
    <property type="match status" value="1"/>
</dbReference>
<dbReference type="FunFam" id="3.40.50.970:FF:000007">
    <property type="entry name" value="Acetolactate synthase"/>
    <property type="match status" value="1"/>
</dbReference>
<dbReference type="InterPro" id="IPR011766">
    <property type="entry name" value="TPP_enzyme_TPP-bd"/>
</dbReference>
<evidence type="ECO:0000256" key="8">
    <source>
        <dbReference type="ARBA" id="ARBA00022842"/>
    </source>
</evidence>
<reference evidence="15 16" key="1">
    <citation type="submission" date="2020-08" db="EMBL/GenBank/DDBJ databases">
        <title>Genomic Encyclopedia of Type Strains, Phase IV (KMG-IV): sequencing the most valuable type-strain genomes for metagenomic binning, comparative biology and taxonomic classification.</title>
        <authorList>
            <person name="Goeker M."/>
        </authorList>
    </citation>
    <scope>NUCLEOTIDE SEQUENCE [LARGE SCALE GENOMIC DNA]</scope>
    <source>
        <strain evidence="15 16">DSM 103462</strain>
    </source>
</reference>
<name>A0A7W8G8C0_9SPIR</name>
<keyword evidence="8 11" id="KW-0460">Magnesium</keyword>
<evidence type="ECO:0000256" key="10">
    <source>
        <dbReference type="ARBA" id="ARBA00023304"/>
    </source>
</evidence>
<evidence type="ECO:0000256" key="7">
    <source>
        <dbReference type="ARBA" id="ARBA00022723"/>
    </source>
</evidence>
<dbReference type="PROSITE" id="PS00187">
    <property type="entry name" value="TPP_ENZYMES"/>
    <property type="match status" value="1"/>
</dbReference>
<evidence type="ECO:0000259" key="12">
    <source>
        <dbReference type="Pfam" id="PF00205"/>
    </source>
</evidence>
<evidence type="ECO:0000256" key="11">
    <source>
        <dbReference type="RuleBase" id="RU003591"/>
    </source>
</evidence>
<dbReference type="GO" id="GO:0009099">
    <property type="term" value="P:L-valine biosynthetic process"/>
    <property type="evidence" value="ECO:0007669"/>
    <property type="project" value="UniProtKB-UniPathway"/>
</dbReference>
<dbReference type="SUPFAM" id="SSF52467">
    <property type="entry name" value="DHS-like NAD/FAD-binding domain"/>
    <property type="match status" value="1"/>
</dbReference>
<dbReference type="Gene3D" id="3.40.50.970">
    <property type="match status" value="2"/>
</dbReference>
<dbReference type="EMBL" id="JACHFQ010000003">
    <property type="protein sequence ID" value="MBB5225612.1"/>
    <property type="molecule type" value="Genomic_DNA"/>
</dbReference>
<dbReference type="InterPro" id="IPR000399">
    <property type="entry name" value="TPP-bd_CS"/>
</dbReference>
<dbReference type="SUPFAM" id="SSF52518">
    <property type="entry name" value="Thiamin diphosphate-binding fold (THDP-binding)"/>
    <property type="match status" value="2"/>
</dbReference>
<feature type="domain" description="Thiamine pyrophosphate enzyme N-terminal TPP-binding" evidence="14">
    <location>
        <begin position="5"/>
        <end position="118"/>
    </location>
</feature>
<protein>
    <recommendedName>
        <fullName evidence="4 11">Acetolactate synthase</fullName>
        <ecNumber evidence="4 11">2.2.1.6</ecNumber>
    </recommendedName>
</protein>